<keyword evidence="3" id="KW-1185">Reference proteome</keyword>
<organism evidence="2 3">
    <name type="scientific">Streptomyces tanashiensis</name>
    <dbReference type="NCBI Taxonomy" id="67367"/>
    <lineage>
        <taxon>Bacteria</taxon>
        <taxon>Bacillati</taxon>
        <taxon>Actinomycetota</taxon>
        <taxon>Actinomycetes</taxon>
        <taxon>Kitasatosporales</taxon>
        <taxon>Streptomycetaceae</taxon>
        <taxon>Streptomyces</taxon>
    </lineage>
</organism>
<gene>
    <name evidence="2" type="ORF">LDH80_09945</name>
</gene>
<evidence type="ECO:0000259" key="1">
    <source>
        <dbReference type="Pfam" id="PF21311"/>
    </source>
</evidence>
<dbReference type="InterPro" id="IPR048799">
    <property type="entry name" value="P68_RBP_TagC-like_beta-prop"/>
</dbReference>
<dbReference type="EMBL" id="CP084204">
    <property type="protein sequence ID" value="UZX21016.1"/>
    <property type="molecule type" value="Genomic_DNA"/>
</dbReference>
<accession>A0ABY6QUY9</accession>
<name>A0ABY6QUY9_9ACTN</name>
<dbReference type="GeneID" id="95599762"/>
<dbReference type="RefSeq" id="WP_267258543.1">
    <property type="nucleotide sequence ID" value="NZ_CP084204.1"/>
</dbReference>
<evidence type="ECO:0000313" key="2">
    <source>
        <dbReference type="EMBL" id="UZX21016.1"/>
    </source>
</evidence>
<sequence>MGKTDANGVDLSGVTGRLIQTVDLEKGPAPQAIATDTRNGWVFVLQMESGSQEDIEQGNMRLNRIDRLTGRVEGSMQLRGFGHGISMGVEPQGDTTYIWTEVGSAGATPLHLTRKDGKVTAAFGKAVTRFPYGDDTILRADDPALRKFTPPGSTAGTGPSIDPVNNLLCVMYHKGGKRTFTRYDLAAAAAGSWVPVDTTFVMSDCDGLPEPCVDEEETPAVPARYTLVDKLVSQGYTVLGDVLYWYQWAPYLVDEDPDTLPADGFPGVAFLTSYDWKDGKRFDRQVVTSADGLTRREPEGVAVEVDPATQETRLLFGFSNTVPGTTGSRDVTISWYPTKPAVDGVKVLADWEDLALEPGIQPGAQPPRGRLVALAGTTYLQLRGTLTCTPGLTADGRIATLPHRLRPTHLTRANVPRNNNAGRCVCRIETDISGGLRAYGAYSDNAITWIDLDGVSVVWR</sequence>
<dbReference type="Proteomes" id="UP001164506">
    <property type="component" value="Chromosome"/>
</dbReference>
<evidence type="ECO:0000313" key="3">
    <source>
        <dbReference type="Proteomes" id="UP001164506"/>
    </source>
</evidence>
<reference evidence="2" key="1">
    <citation type="submission" date="2021-09" db="EMBL/GenBank/DDBJ databases">
        <title>Complete genome sequence and metabolic characterization of Streptomyces tanashiensis DSM 731 the producer of antibacterial Kalafungin and diverse secondary metabolites.</title>
        <authorList>
            <person name="Abbasi M.N."/>
            <person name="Anwar M.N."/>
            <person name="Alam K."/>
            <person name="Shoaib M."/>
            <person name="Lin Z."/>
            <person name="Hayat M."/>
            <person name="Ali M.I."/>
            <person name="Malik H.M.T."/>
            <person name="Ahmed I."/>
            <person name="Li A."/>
            <person name="Hailong Wang H."/>
            <person name="Zhang Y."/>
        </authorList>
    </citation>
    <scope>NUCLEOTIDE SEQUENCE</scope>
    <source>
        <strain evidence="2">Kala</strain>
    </source>
</reference>
<proteinExistence type="predicted"/>
<feature type="domain" description="P68 RBP/TagC-like beta-propeller" evidence="1">
    <location>
        <begin position="31"/>
        <end position="320"/>
    </location>
</feature>
<dbReference type="Pfam" id="PF21311">
    <property type="entry name" value="Phage_RBD_prop"/>
    <property type="match status" value="1"/>
</dbReference>
<protein>
    <recommendedName>
        <fullName evidence="1">P68 RBP/TagC-like beta-propeller domain-containing protein</fullName>
    </recommendedName>
</protein>